<evidence type="ECO:0000256" key="1">
    <source>
        <dbReference type="SAM" id="SignalP"/>
    </source>
</evidence>
<dbReference type="SUPFAM" id="SSF51430">
    <property type="entry name" value="NAD(P)-linked oxidoreductase"/>
    <property type="match status" value="1"/>
</dbReference>
<evidence type="ECO:0000313" key="3">
    <source>
        <dbReference type="EMBL" id="KAK1736645.1"/>
    </source>
</evidence>
<dbReference type="AlphaFoldDB" id="A0AAD8Y075"/>
<comment type="caution">
    <text evidence="3">The sequence shown here is derived from an EMBL/GenBank/DDBJ whole genome shotgun (WGS) entry which is preliminary data.</text>
</comment>
<evidence type="ECO:0000313" key="4">
    <source>
        <dbReference type="Proteomes" id="UP001224775"/>
    </source>
</evidence>
<proteinExistence type="predicted"/>
<dbReference type="PANTHER" id="PTHR43827">
    <property type="entry name" value="2,5-DIKETO-D-GLUCONIC ACID REDUCTASE"/>
    <property type="match status" value="1"/>
</dbReference>
<dbReference type="EMBL" id="JATAAI010000028">
    <property type="protein sequence ID" value="KAK1736645.1"/>
    <property type="molecule type" value="Genomic_DNA"/>
</dbReference>
<feature type="domain" description="NADP-dependent oxidoreductase" evidence="2">
    <location>
        <begin position="69"/>
        <end position="353"/>
    </location>
</feature>
<keyword evidence="4" id="KW-1185">Reference proteome</keyword>
<feature type="chain" id="PRO_5042292692" evidence="1">
    <location>
        <begin position="25"/>
        <end position="464"/>
    </location>
</feature>
<dbReference type="PANTHER" id="PTHR43827:SF8">
    <property type="entry name" value="ALDO_KETO REDUCTASE FAMILY PROTEIN"/>
    <property type="match status" value="1"/>
</dbReference>
<accession>A0AAD8Y075</accession>
<feature type="signal peptide" evidence="1">
    <location>
        <begin position="1"/>
        <end position="24"/>
    </location>
</feature>
<dbReference type="GO" id="GO:0016491">
    <property type="term" value="F:oxidoreductase activity"/>
    <property type="evidence" value="ECO:0007669"/>
    <property type="project" value="UniProtKB-KW"/>
</dbReference>
<keyword evidence="3" id="KW-0560">Oxidoreductase</keyword>
<organism evidence="3 4">
    <name type="scientific">Skeletonema marinoi</name>
    <dbReference type="NCBI Taxonomy" id="267567"/>
    <lineage>
        <taxon>Eukaryota</taxon>
        <taxon>Sar</taxon>
        <taxon>Stramenopiles</taxon>
        <taxon>Ochrophyta</taxon>
        <taxon>Bacillariophyta</taxon>
        <taxon>Coscinodiscophyceae</taxon>
        <taxon>Thalassiosirophycidae</taxon>
        <taxon>Thalassiosirales</taxon>
        <taxon>Skeletonemataceae</taxon>
        <taxon>Skeletonema</taxon>
        <taxon>Skeletonema marinoi-dohrnii complex</taxon>
    </lineage>
</organism>
<dbReference type="Gene3D" id="3.20.20.100">
    <property type="entry name" value="NADP-dependent oxidoreductase domain"/>
    <property type="match status" value="1"/>
</dbReference>
<dbReference type="Pfam" id="PF00248">
    <property type="entry name" value="Aldo_ket_red"/>
    <property type="match status" value="1"/>
</dbReference>
<dbReference type="Proteomes" id="UP001224775">
    <property type="component" value="Unassembled WGS sequence"/>
</dbReference>
<sequence length="464" mass="52164">MVLSTPTQLLPFLLLLARTYSAYGDDDDDLLTYKLSNGIHIPLVGMGVGNLQHELIPQVVSANLMPSQDIRLIDTAHNSHNEQILGQAVASFVAASRAQTRGGGGSSDKPPPLHVVTKVWYTHLGYERTKISVRESLDQLASKNTRQVYVHMLLHWPRCNDELEWMNCEEEENNLPQFVKDAGPPPHLDKQNAWKDSWRALEEMYNEHAAERHRSAGVEGKPIIASIGVSNFELDDMKALIEFAHVWPQIYQGNSWLIFHDPHLMTFLRAHDIFFQTYAVMFGIIQRRQDSPSAFHILSTVSRELTETIQSSNPDNVATQPIATEATIMLAYLVHSNIGIIPRAAATAHQHENSPSSIKAVIQHLTPDRIEKLERAIPALMKGEQLYTSVSFVNALEGAILIHWMHPDTNEEVVVSDLIHPGSVEVQQTHPGHIFVAYDAERKIRKEFVVGAGYGEEQQFRVEL</sequence>
<keyword evidence="1" id="KW-0732">Signal</keyword>
<reference evidence="3" key="1">
    <citation type="submission" date="2023-06" db="EMBL/GenBank/DDBJ databases">
        <title>Survivors Of The Sea: Transcriptome response of Skeletonema marinoi to long-term dormancy.</title>
        <authorList>
            <person name="Pinder M.I.M."/>
            <person name="Kourtchenko O."/>
            <person name="Robertson E.K."/>
            <person name="Larsson T."/>
            <person name="Maumus F."/>
            <person name="Osuna-Cruz C.M."/>
            <person name="Vancaester E."/>
            <person name="Stenow R."/>
            <person name="Vandepoele K."/>
            <person name="Ploug H."/>
            <person name="Bruchert V."/>
            <person name="Godhe A."/>
            <person name="Topel M."/>
        </authorList>
    </citation>
    <scope>NUCLEOTIDE SEQUENCE</scope>
    <source>
        <strain evidence="3">R05AC</strain>
    </source>
</reference>
<protein>
    <submittedName>
        <fullName evidence="3">Aldo-keto reductase family protein</fullName>
        <ecNumber evidence="3">1.1.1.-</ecNumber>
    </submittedName>
</protein>
<dbReference type="InterPro" id="IPR023210">
    <property type="entry name" value="NADP_OxRdtase_dom"/>
</dbReference>
<dbReference type="InterPro" id="IPR036812">
    <property type="entry name" value="NAD(P)_OxRdtase_dom_sf"/>
</dbReference>
<dbReference type="EC" id="1.1.1.-" evidence="3"/>
<evidence type="ECO:0000259" key="2">
    <source>
        <dbReference type="Pfam" id="PF00248"/>
    </source>
</evidence>
<gene>
    <name evidence="3" type="ORF">QTG54_012667</name>
</gene>
<dbReference type="InterPro" id="IPR020471">
    <property type="entry name" value="AKR"/>
</dbReference>
<name>A0AAD8Y075_9STRA</name>